<dbReference type="GO" id="GO:0016036">
    <property type="term" value="P:cellular response to phosphate starvation"/>
    <property type="evidence" value="ECO:0007669"/>
    <property type="project" value="TreeGrafter"/>
</dbReference>
<dbReference type="PANTHER" id="PTHR45453">
    <property type="entry name" value="PHOSPHATE REGULON SENSOR PROTEIN PHOR"/>
    <property type="match status" value="1"/>
</dbReference>
<feature type="domain" description="Histidine kinase" evidence="8">
    <location>
        <begin position="91"/>
        <end position="297"/>
    </location>
</feature>
<comment type="catalytic activity">
    <reaction evidence="1">
        <text>ATP + protein L-histidine = ADP + protein N-phospho-L-histidine.</text>
        <dbReference type="EC" id="2.7.13.3"/>
    </reaction>
</comment>
<dbReference type="InterPro" id="IPR050351">
    <property type="entry name" value="BphY/WalK/GraS-like"/>
</dbReference>
<dbReference type="EC" id="2.7.13.3" evidence="3"/>
<keyword evidence="7" id="KW-0902">Two-component regulatory system</keyword>
<comment type="caution">
    <text evidence="9">The sequence shown here is derived from an EMBL/GenBank/DDBJ whole genome shotgun (WGS) entry which is preliminary data.</text>
</comment>
<proteinExistence type="predicted"/>
<dbReference type="CDD" id="cd00082">
    <property type="entry name" value="HisKA"/>
    <property type="match status" value="1"/>
</dbReference>
<dbReference type="Pfam" id="PF00512">
    <property type="entry name" value="HisKA"/>
    <property type="match status" value="1"/>
</dbReference>
<reference evidence="9 10" key="1">
    <citation type="submission" date="2018-08" db="EMBL/GenBank/DDBJ databases">
        <title>A genome reference for cultivated species of the human gut microbiota.</title>
        <authorList>
            <person name="Zou Y."/>
            <person name="Xue W."/>
            <person name="Luo G."/>
        </authorList>
    </citation>
    <scope>NUCLEOTIDE SEQUENCE [LARGE SCALE GENOMIC DNA]</scope>
    <source>
        <strain evidence="9 10">AF19-21</strain>
    </source>
</reference>
<dbReference type="GeneID" id="93333571"/>
<dbReference type="PANTHER" id="PTHR45453:SF1">
    <property type="entry name" value="PHOSPHATE REGULON SENSOR PROTEIN PHOR"/>
    <property type="match status" value="1"/>
</dbReference>
<dbReference type="InterPro" id="IPR003661">
    <property type="entry name" value="HisK_dim/P_dom"/>
</dbReference>
<keyword evidence="5" id="KW-0808">Transferase</keyword>
<evidence type="ECO:0000313" key="9">
    <source>
        <dbReference type="EMBL" id="RGC31586.1"/>
    </source>
</evidence>
<evidence type="ECO:0000256" key="2">
    <source>
        <dbReference type="ARBA" id="ARBA00004370"/>
    </source>
</evidence>
<dbReference type="Gene3D" id="3.30.565.10">
    <property type="entry name" value="Histidine kinase-like ATPase, C-terminal domain"/>
    <property type="match status" value="1"/>
</dbReference>
<dbReference type="Pfam" id="PF02518">
    <property type="entry name" value="HATPase_c"/>
    <property type="match status" value="1"/>
</dbReference>
<dbReference type="Proteomes" id="UP000261111">
    <property type="component" value="Unassembled WGS sequence"/>
</dbReference>
<comment type="subcellular location">
    <subcellularLocation>
        <location evidence="2">Membrane</location>
    </subcellularLocation>
</comment>
<dbReference type="InterPro" id="IPR005467">
    <property type="entry name" value="His_kinase_dom"/>
</dbReference>
<dbReference type="RefSeq" id="WP_025655525.1">
    <property type="nucleotide sequence ID" value="NZ_QVIA01000012.1"/>
</dbReference>
<name>A0A3E2WVG7_9FIRM</name>
<dbReference type="SUPFAM" id="SSF47384">
    <property type="entry name" value="Homodimeric domain of signal transducing histidine kinase"/>
    <property type="match status" value="1"/>
</dbReference>
<dbReference type="PROSITE" id="PS50109">
    <property type="entry name" value="HIS_KIN"/>
    <property type="match status" value="1"/>
</dbReference>
<dbReference type="InterPro" id="IPR003594">
    <property type="entry name" value="HATPase_dom"/>
</dbReference>
<accession>A0A3E2WVG7</accession>
<dbReference type="SMART" id="SM00388">
    <property type="entry name" value="HisKA"/>
    <property type="match status" value="1"/>
</dbReference>
<evidence type="ECO:0000256" key="5">
    <source>
        <dbReference type="ARBA" id="ARBA00022679"/>
    </source>
</evidence>
<evidence type="ECO:0000256" key="3">
    <source>
        <dbReference type="ARBA" id="ARBA00012438"/>
    </source>
</evidence>
<keyword evidence="4" id="KW-0597">Phosphoprotein</keyword>
<dbReference type="SUPFAM" id="SSF55874">
    <property type="entry name" value="ATPase domain of HSP90 chaperone/DNA topoisomerase II/histidine kinase"/>
    <property type="match status" value="1"/>
</dbReference>
<evidence type="ECO:0000256" key="6">
    <source>
        <dbReference type="ARBA" id="ARBA00022777"/>
    </source>
</evidence>
<organism evidence="9 10">
    <name type="scientific">Hungatella hathewayi</name>
    <dbReference type="NCBI Taxonomy" id="154046"/>
    <lineage>
        <taxon>Bacteria</taxon>
        <taxon>Bacillati</taxon>
        <taxon>Bacillota</taxon>
        <taxon>Clostridia</taxon>
        <taxon>Lachnospirales</taxon>
        <taxon>Lachnospiraceae</taxon>
        <taxon>Hungatella</taxon>
    </lineage>
</organism>
<evidence type="ECO:0000256" key="1">
    <source>
        <dbReference type="ARBA" id="ARBA00000085"/>
    </source>
</evidence>
<dbReference type="InterPro" id="IPR036890">
    <property type="entry name" value="HATPase_C_sf"/>
</dbReference>
<dbReference type="GO" id="GO:0005886">
    <property type="term" value="C:plasma membrane"/>
    <property type="evidence" value="ECO:0007669"/>
    <property type="project" value="TreeGrafter"/>
</dbReference>
<evidence type="ECO:0000256" key="4">
    <source>
        <dbReference type="ARBA" id="ARBA00022553"/>
    </source>
</evidence>
<protein>
    <recommendedName>
        <fullName evidence="3">histidine kinase</fullName>
        <ecNumber evidence="3">2.7.13.3</ecNumber>
    </recommendedName>
</protein>
<gene>
    <name evidence="9" type="ORF">DWX41_12300</name>
</gene>
<dbReference type="Gene3D" id="1.10.287.130">
    <property type="match status" value="1"/>
</dbReference>
<evidence type="ECO:0000259" key="8">
    <source>
        <dbReference type="PROSITE" id="PS50109"/>
    </source>
</evidence>
<dbReference type="GO" id="GO:0004721">
    <property type="term" value="F:phosphoprotein phosphatase activity"/>
    <property type="evidence" value="ECO:0007669"/>
    <property type="project" value="TreeGrafter"/>
</dbReference>
<dbReference type="SMART" id="SM00387">
    <property type="entry name" value="HATPase_c"/>
    <property type="match status" value="1"/>
</dbReference>
<sequence>MLWLSILCAVLGITVVVLLVKIALLHRAADEIHSQFVKKLENDTNTLILLSTRDRYMCRLAEEINVQLRELRAQRRRFQQGDFELKEAVTNISHDLRTPLTAICGYLDLLEQEEISETAGRYLTVIKERSDTLKQLTEELFRYSVITSVHRDANEEDIILNHVLEESISAYYAALKNSRIEPQISIPEEKIRRRLDKKSVSRIFSNIINNAVKYSDGDLHITLREDGEIIFSNHASRLNEIQVGRMFDRFYTVEAADKSTGLGLSIAKILTEQMHGKISARYNNGVLSIHVRFEELEISYEN</sequence>
<dbReference type="AlphaFoldDB" id="A0A3E2WVG7"/>
<dbReference type="InterPro" id="IPR036097">
    <property type="entry name" value="HisK_dim/P_sf"/>
</dbReference>
<dbReference type="EMBL" id="QVIA01000012">
    <property type="protein sequence ID" value="RGC31586.1"/>
    <property type="molecule type" value="Genomic_DNA"/>
</dbReference>
<evidence type="ECO:0000313" key="10">
    <source>
        <dbReference type="Proteomes" id="UP000261111"/>
    </source>
</evidence>
<keyword evidence="6 9" id="KW-0418">Kinase</keyword>
<dbReference type="GO" id="GO:0000155">
    <property type="term" value="F:phosphorelay sensor kinase activity"/>
    <property type="evidence" value="ECO:0007669"/>
    <property type="project" value="InterPro"/>
</dbReference>
<evidence type="ECO:0000256" key="7">
    <source>
        <dbReference type="ARBA" id="ARBA00023012"/>
    </source>
</evidence>